<dbReference type="InterPro" id="IPR036388">
    <property type="entry name" value="WH-like_DNA-bd_sf"/>
</dbReference>
<dbReference type="InterPro" id="IPR014327">
    <property type="entry name" value="RNA_pol_sigma70_bacteroid"/>
</dbReference>
<comment type="similarity">
    <text evidence="1">Belongs to the sigma-70 factor family. ECF subfamily.</text>
</comment>
<dbReference type="InterPro" id="IPR013249">
    <property type="entry name" value="RNA_pol_sigma70_r4_t2"/>
</dbReference>
<dbReference type="SUPFAM" id="SSF88946">
    <property type="entry name" value="Sigma2 domain of RNA polymerase sigma factors"/>
    <property type="match status" value="1"/>
</dbReference>
<accession>A0AAE3R9B5</accession>
<dbReference type="Gene3D" id="1.10.10.10">
    <property type="entry name" value="Winged helix-like DNA-binding domain superfamily/Winged helix DNA-binding domain"/>
    <property type="match status" value="1"/>
</dbReference>
<dbReference type="InterPro" id="IPR013325">
    <property type="entry name" value="RNA_pol_sigma_r2"/>
</dbReference>
<keyword evidence="2" id="KW-0805">Transcription regulation</keyword>
<dbReference type="RefSeq" id="WP_314518701.1">
    <property type="nucleotide sequence ID" value="NZ_JASJOU010000019.1"/>
</dbReference>
<evidence type="ECO:0000256" key="3">
    <source>
        <dbReference type="ARBA" id="ARBA00023082"/>
    </source>
</evidence>
<evidence type="ECO:0000256" key="4">
    <source>
        <dbReference type="ARBA" id="ARBA00023163"/>
    </source>
</evidence>
<dbReference type="Pfam" id="PF04542">
    <property type="entry name" value="Sigma70_r2"/>
    <property type="match status" value="1"/>
</dbReference>
<dbReference type="InterPro" id="IPR007627">
    <property type="entry name" value="RNA_pol_sigma70_r2"/>
</dbReference>
<dbReference type="InterPro" id="IPR014284">
    <property type="entry name" value="RNA_pol_sigma-70_dom"/>
</dbReference>
<evidence type="ECO:0000256" key="1">
    <source>
        <dbReference type="ARBA" id="ARBA00010641"/>
    </source>
</evidence>
<dbReference type="InterPro" id="IPR039425">
    <property type="entry name" value="RNA_pol_sigma-70-like"/>
</dbReference>
<dbReference type="GO" id="GO:0006352">
    <property type="term" value="P:DNA-templated transcription initiation"/>
    <property type="evidence" value="ECO:0007669"/>
    <property type="project" value="InterPro"/>
</dbReference>
<evidence type="ECO:0000256" key="2">
    <source>
        <dbReference type="ARBA" id="ARBA00023015"/>
    </source>
</evidence>
<dbReference type="EMBL" id="JASJOU010000019">
    <property type="protein sequence ID" value="MDJ1506031.1"/>
    <property type="molecule type" value="Genomic_DNA"/>
</dbReference>
<dbReference type="NCBIfam" id="TIGR02937">
    <property type="entry name" value="sigma70-ECF"/>
    <property type="match status" value="1"/>
</dbReference>
<evidence type="ECO:0000259" key="5">
    <source>
        <dbReference type="SMART" id="SM00421"/>
    </source>
</evidence>
<protein>
    <submittedName>
        <fullName evidence="6">RNA polymerase sigma-70 factor</fullName>
    </submittedName>
</protein>
<keyword evidence="3" id="KW-0731">Sigma factor</keyword>
<evidence type="ECO:0000313" key="7">
    <source>
        <dbReference type="Proteomes" id="UP001232063"/>
    </source>
</evidence>
<organism evidence="6 7">
    <name type="scientific">Xanthocytophaga agilis</name>
    <dbReference type="NCBI Taxonomy" id="3048010"/>
    <lineage>
        <taxon>Bacteria</taxon>
        <taxon>Pseudomonadati</taxon>
        <taxon>Bacteroidota</taxon>
        <taxon>Cytophagia</taxon>
        <taxon>Cytophagales</taxon>
        <taxon>Rhodocytophagaceae</taxon>
        <taxon>Xanthocytophaga</taxon>
    </lineage>
</organism>
<dbReference type="GO" id="GO:0016987">
    <property type="term" value="F:sigma factor activity"/>
    <property type="evidence" value="ECO:0007669"/>
    <property type="project" value="UniProtKB-KW"/>
</dbReference>
<keyword evidence="4" id="KW-0804">Transcription</keyword>
<dbReference type="SMART" id="SM00421">
    <property type="entry name" value="HTH_LUXR"/>
    <property type="match status" value="1"/>
</dbReference>
<sequence>MNQSYREEEDWIIALQNGDEKGFEQIYQKYWPKLFSAAYNHTRIRETAQEIVQEVFVSLWVNRSTITIHTNLQGYLLRAVRNKIYDHFDKQSVRSKYELFVSVQQPNAINFTEQEVIYTELDELVHTEMNVLPETTRQVFQLSRFNGFTIPEIADEMQVSVKTVEYHLTKALKHLRLRLSELLFLLATLLVI</sequence>
<dbReference type="Proteomes" id="UP001232063">
    <property type="component" value="Unassembled WGS sequence"/>
</dbReference>
<dbReference type="Pfam" id="PF08281">
    <property type="entry name" value="Sigma70_r4_2"/>
    <property type="match status" value="1"/>
</dbReference>
<dbReference type="CDD" id="cd06171">
    <property type="entry name" value="Sigma70_r4"/>
    <property type="match status" value="1"/>
</dbReference>
<gene>
    <name evidence="6" type="ORF">QNI22_35560</name>
</gene>
<dbReference type="SUPFAM" id="SSF88659">
    <property type="entry name" value="Sigma3 and sigma4 domains of RNA polymerase sigma factors"/>
    <property type="match status" value="1"/>
</dbReference>
<dbReference type="InterPro" id="IPR013324">
    <property type="entry name" value="RNA_pol_sigma_r3/r4-like"/>
</dbReference>
<dbReference type="PANTHER" id="PTHR43133">
    <property type="entry name" value="RNA POLYMERASE ECF-TYPE SIGMA FACTO"/>
    <property type="match status" value="1"/>
</dbReference>
<dbReference type="PANTHER" id="PTHR43133:SF46">
    <property type="entry name" value="RNA POLYMERASE SIGMA-70 FACTOR ECF SUBFAMILY"/>
    <property type="match status" value="1"/>
</dbReference>
<keyword evidence="7" id="KW-1185">Reference proteome</keyword>
<name>A0AAE3R9B5_9BACT</name>
<comment type="caution">
    <text evidence="6">The sequence shown here is derived from an EMBL/GenBank/DDBJ whole genome shotgun (WGS) entry which is preliminary data.</text>
</comment>
<feature type="domain" description="HTH luxR-type" evidence="5">
    <location>
        <begin position="129"/>
        <end position="187"/>
    </location>
</feature>
<dbReference type="Gene3D" id="1.10.1740.10">
    <property type="match status" value="1"/>
</dbReference>
<dbReference type="AlphaFoldDB" id="A0AAE3R9B5"/>
<proteinExistence type="inferred from homology"/>
<dbReference type="InterPro" id="IPR000792">
    <property type="entry name" value="Tscrpt_reg_LuxR_C"/>
</dbReference>
<dbReference type="NCBIfam" id="TIGR02985">
    <property type="entry name" value="Sig70_bacteroi1"/>
    <property type="match status" value="1"/>
</dbReference>
<evidence type="ECO:0000313" key="6">
    <source>
        <dbReference type="EMBL" id="MDJ1506031.1"/>
    </source>
</evidence>
<reference evidence="6" key="1">
    <citation type="submission" date="2023-05" db="EMBL/GenBank/DDBJ databases">
        <authorList>
            <person name="Zhang X."/>
        </authorList>
    </citation>
    <scope>NUCLEOTIDE SEQUENCE</scope>
    <source>
        <strain evidence="6">BD1B2-1</strain>
    </source>
</reference>
<dbReference type="GO" id="GO:0003677">
    <property type="term" value="F:DNA binding"/>
    <property type="evidence" value="ECO:0007669"/>
    <property type="project" value="InterPro"/>
</dbReference>